<dbReference type="Gene3D" id="3.30.1050.10">
    <property type="entry name" value="SCP2 sterol-binding domain"/>
    <property type="match status" value="1"/>
</dbReference>
<keyword evidence="3" id="KW-0804">Transcription</keyword>
<evidence type="ECO:0000256" key="3">
    <source>
        <dbReference type="ARBA" id="ARBA00023163"/>
    </source>
</evidence>
<evidence type="ECO:0000259" key="4">
    <source>
        <dbReference type="PROSITE" id="PS51118"/>
    </source>
</evidence>
<evidence type="ECO:0000313" key="6">
    <source>
        <dbReference type="Proteomes" id="UP001165584"/>
    </source>
</evidence>
<gene>
    <name evidence="5" type="ORF">N1027_03490</name>
</gene>
<dbReference type="InterPro" id="IPR036388">
    <property type="entry name" value="WH-like_DNA-bd_sf"/>
</dbReference>
<keyword evidence="2" id="KW-0238">DNA-binding</keyword>
<dbReference type="RefSeq" id="WP_259505262.1">
    <property type="nucleotide sequence ID" value="NZ_JANLCM010000001.1"/>
</dbReference>
<proteinExistence type="predicted"/>
<dbReference type="SUPFAM" id="SSF55718">
    <property type="entry name" value="SCP-like"/>
    <property type="match status" value="1"/>
</dbReference>
<dbReference type="InterPro" id="IPR036527">
    <property type="entry name" value="SCP2_sterol-bd_dom_sf"/>
</dbReference>
<evidence type="ECO:0000256" key="1">
    <source>
        <dbReference type="ARBA" id="ARBA00023015"/>
    </source>
</evidence>
<sequence length="218" mass="23163">MAERSYDDACGAALAMDAVGERWALLVVRELIFGPKRFGDLRTGLAHASPNVLSQRLKELEADGIVRRTELGPPTSTHVYELTDRGRELRPVLIALSRWGAGVPTKPGTEMSADAVMLLLEALYAPPTGSTLRASIGIRLPGDEFALAVTPAGVTVRRGRAEHPDATIAVTVAQLRALVFGSISVATAVELGRVEAEGDLDLATRFFSAYPNAATEAS</sequence>
<dbReference type="Gene3D" id="1.10.10.10">
    <property type="entry name" value="Winged helix-like DNA-binding domain superfamily/Winged helix DNA-binding domain"/>
    <property type="match status" value="1"/>
</dbReference>
<protein>
    <submittedName>
        <fullName evidence="5">Winged helix-turn-helix transcriptional regulator</fullName>
    </submittedName>
</protein>
<keyword evidence="1" id="KW-0805">Transcription regulation</keyword>
<dbReference type="EMBL" id="JANLCM010000001">
    <property type="protein sequence ID" value="MCS5717195.1"/>
    <property type="molecule type" value="Genomic_DNA"/>
</dbReference>
<dbReference type="InterPro" id="IPR036390">
    <property type="entry name" value="WH_DNA-bd_sf"/>
</dbReference>
<dbReference type="PANTHER" id="PTHR33204:SF18">
    <property type="entry name" value="TRANSCRIPTIONAL REGULATORY PROTEIN"/>
    <property type="match status" value="1"/>
</dbReference>
<dbReference type="PROSITE" id="PS51118">
    <property type="entry name" value="HTH_HXLR"/>
    <property type="match status" value="1"/>
</dbReference>
<dbReference type="PANTHER" id="PTHR33204">
    <property type="entry name" value="TRANSCRIPTIONAL REGULATOR, MARR FAMILY"/>
    <property type="match status" value="1"/>
</dbReference>
<evidence type="ECO:0000256" key="2">
    <source>
        <dbReference type="ARBA" id="ARBA00023125"/>
    </source>
</evidence>
<feature type="domain" description="HTH hxlR-type" evidence="4">
    <location>
        <begin position="10"/>
        <end position="108"/>
    </location>
</feature>
<dbReference type="Proteomes" id="UP001165584">
    <property type="component" value="Unassembled WGS sequence"/>
</dbReference>
<evidence type="ECO:0000313" key="5">
    <source>
        <dbReference type="EMBL" id="MCS5717195.1"/>
    </source>
</evidence>
<dbReference type="Pfam" id="PF02036">
    <property type="entry name" value="SCP2"/>
    <property type="match status" value="1"/>
</dbReference>
<dbReference type="Pfam" id="PF01638">
    <property type="entry name" value="HxlR"/>
    <property type="match status" value="1"/>
</dbReference>
<reference evidence="5" key="1">
    <citation type="submission" date="2022-08" db="EMBL/GenBank/DDBJ databases">
        <authorList>
            <person name="Deng Y."/>
            <person name="Han X.-F."/>
            <person name="Zhang Y.-Q."/>
        </authorList>
    </citation>
    <scope>NUCLEOTIDE SEQUENCE</scope>
    <source>
        <strain evidence="5">CPCC 205763</strain>
    </source>
</reference>
<comment type="caution">
    <text evidence="5">The sequence shown here is derived from an EMBL/GenBank/DDBJ whole genome shotgun (WGS) entry which is preliminary data.</text>
</comment>
<name>A0ABT2GPH7_9MICO</name>
<organism evidence="5 6">
    <name type="scientific">Herbiconiux aconitum</name>
    <dbReference type="NCBI Taxonomy" id="2970913"/>
    <lineage>
        <taxon>Bacteria</taxon>
        <taxon>Bacillati</taxon>
        <taxon>Actinomycetota</taxon>
        <taxon>Actinomycetes</taxon>
        <taxon>Micrococcales</taxon>
        <taxon>Microbacteriaceae</taxon>
        <taxon>Herbiconiux</taxon>
    </lineage>
</organism>
<accession>A0ABT2GPH7</accession>
<keyword evidence="6" id="KW-1185">Reference proteome</keyword>
<dbReference type="SUPFAM" id="SSF46785">
    <property type="entry name" value="Winged helix' DNA-binding domain"/>
    <property type="match status" value="1"/>
</dbReference>
<dbReference type="InterPro" id="IPR003033">
    <property type="entry name" value="SCP2_sterol-bd_dom"/>
</dbReference>
<dbReference type="InterPro" id="IPR002577">
    <property type="entry name" value="HTH_HxlR"/>
</dbReference>